<dbReference type="Proteomes" id="UP001225906">
    <property type="component" value="Unassembled WGS sequence"/>
</dbReference>
<keyword evidence="3" id="KW-0012">Acyltransferase</keyword>
<dbReference type="InterPro" id="IPR011004">
    <property type="entry name" value="Trimer_LpxA-like_sf"/>
</dbReference>
<dbReference type="InterPro" id="IPR001451">
    <property type="entry name" value="Hexapep"/>
</dbReference>
<evidence type="ECO:0000256" key="3">
    <source>
        <dbReference type="ARBA" id="ARBA00023315"/>
    </source>
</evidence>
<comment type="caution">
    <text evidence="4">The sequence shown here is derived from an EMBL/GenBank/DDBJ whole genome shotgun (WGS) entry which is preliminary data.</text>
</comment>
<dbReference type="PANTHER" id="PTHR23416:SF78">
    <property type="entry name" value="LIPOPOLYSACCHARIDE BIOSYNTHESIS O-ACETYL TRANSFERASE WBBJ-RELATED"/>
    <property type="match status" value="1"/>
</dbReference>
<dbReference type="SUPFAM" id="SSF51161">
    <property type="entry name" value="Trimeric LpxA-like enzymes"/>
    <property type="match status" value="1"/>
</dbReference>
<evidence type="ECO:0000313" key="5">
    <source>
        <dbReference type="Proteomes" id="UP001225906"/>
    </source>
</evidence>
<dbReference type="Gene3D" id="2.160.10.10">
    <property type="entry name" value="Hexapeptide repeat proteins"/>
    <property type="match status" value="1"/>
</dbReference>
<dbReference type="PANTHER" id="PTHR23416">
    <property type="entry name" value="SIALIC ACID SYNTHASE-RELATED"/>
    <property type="match status" value="1"/>
</dbReference>
<dbReference type="InterPro" id="IPR018357">
    <property type="entry name" value="Hexapep_transf_CS"/>
</dbReference>
<name>A0ABT9JTF4_9PROT</name>
<keyword evidence="1" id="KW-0808">Transferase</keyword>
<evidence type="ECO:0000256" key="2">
    <source>
        <dbReference type="ARBA" id="ARBA00022737"/>
    </source>
</evidence>
<keyword evidence="2" id="KW-0677">Repeat</keyword>
<dbReference type="RefSeq" id="WP_306389471.1">
    <property type="nucleotide sequence ID" value="NZ_JAVCAP010000014.1"/>
</dbReference>
<accession>A0ABT9JTF4</accession>
<sequence length="206" mass="22740">MIKRLIKYNAFKHGRFINLYKRLCKPSNAEYAAFLKARNTFHSMGESCLINLDAHFTDPQYVQIGNNVVLSDCYLIGHDGVIAMLNNAFNEKLDAVGKIVIGNNVFIGHGAIILRNVSVGNNVVVAAGSVVVKDIPDNCVVGGVPAKVIGDTSALLEKLKSETLSLPWFDLIQKREGGFDPEIEPQLVELRVRHFFKNNNTSNRSA</sequence>
<evidence type="ECO:0000313" key="4">
    <source>
        <dbReference type="EMBL" id="MDP8567759.1"/>
    </source>
</evidence>
<dbReference type="EMBL" id="JAVCAP010000014">
    <property type="protein sequence ID" value="MDP8567759.1"/>
    <property type="molecule type" value="Genomic_DNA"/>
</dbReference>
<dbReference type="InterPro" id="IPR051159">
    <property type="entry name" value="Hexapeptide_acetyltransf"/>
</dbReference>
<proteinExistence type="predicted"/>
<dbReference type="PROSITE" id="PS00101">
    <property type="entry name" value="HEXAPEP_TRANSFERASES"/>
    <property type="match status" value="1"/>
</dbReference>
<keyword evidence="5" id="KW-1185">Reference proteome</keyword>
<reference evidence="5" key="1">
    <citation type="journal article" date="2019" name="Int. J. Syst. Evol. Microbiol.">
        <title>The Global Catalogue of Microorganisms (GCM) 10K type strain sequencing project: providing services to taxonomists for standard genome sequencing and annotation.</title>
        <authorList>
            <consortium name="The Broad Institute Genomics Platform"/>
            <consortium name="The Broad Institute Genome Sequencing Center for Infectious Disease"/>
            <person name="Wu L."/>
            <person name="Ma J."/>
        </authorList>
    </citation>
    <scope>NUCLEOTIDE SEQUENCE [LARGE SCALE GENOMIC DNA]</scope>
    <source>
        <strain evidence="5">VKM B-3159</strain>
    </source>
</reference>
<organism evidence="4 5">
    <name type="scientific">Methylophilus aquaticus</name>
    <dbReference type="NCBI Taxonomy" id="1971610"/>
    <lineage>
        <taxon>Bacteria</taxon>
        <taxon>Pseudomonadati</taxon>
        <taxon>Pseudomonadota</taxon>
        <taxon>Betaproteobacteria</taxon>
        <taxon>Nitrosomonadales</taxon>
        <taxon>Methylophilaceae</taxon>
        <taxon>Methylophilus</taxon>
    </lineage>
</organism>
<dbReference type="Pfam" id="PF00132">
    <property type="entry name" value="Hexapep"/>
    <property type="match status" value="1"/>
</dbReference>
<evidence type="ECO:0000256" key="1">
    <source>
        <dbReference type="ARBA" id="ARBA00022679"/>
    </source>
</evidence>
<protein>
    <submittedName>
        <fullName evidence="4">DapH/DapD/GlmU-related protein</fullName>
    </submittedName>
</protein>
<gene>
    <name evidence="4" type="ORF">Q9291_07845</name>
</gene>